<comment type="subcellular location">
    <subcellularLocation>
        <location evidence="1">Cell inner membrane</location>
        <topology evidence="1">Single-pass membrane protein</topology>
        <orientation evidence="1">Periplasmic side</orientation>
    </subcellularLocation>
</comment>
<evidence type="ECO:0000256" key="5">
    <source>
        <dbReference type="ARBA" id="ARBA00022519"/>
    </source>
</evidence>
<evidence type="ECO:0000256" key="3">
    <source>
        <dbReference type="ARBA" id="ARBA00022448"/>
    </source>
</evidence>
<dbReference type="EMBL" id="BAABDH010000097">
    <property type="protein sequence ID" value="GAA3945714.1"/>
    <property type="molecule type" value="Genomic_DNA"/>
</dbReference>
<evidence type="ECO:0000256" key="1">
    <source>
        <dbReference type="ARBA" id="ARBA00004383"/>
    </source>
</evidence>
<protein>
    <recommendedName>
        <fullName evidence="11">TonB C-terminal domain-containing protein</fullName>
    </recommendedName>
</protein>
<feature type="domain" description="TonB C-terminal" evidence="11">
    <location>
        <begin position="57"/>
        <end position="153"/>
    </location>
</feature>
<sequence length="162" mass="17388">MPVKHLFLLLSALGLTLGAQAQQPAPARAPVVLRPGRMQAQARPAPNRPDVPPQFVGGAAALGAFFQLHIKYPEVARINKVTGNVLTRFTIEADGRVSGPQVTQSLSPECDAEALRVLGLMPAWKPATRKGQPVAIQVQLPVPFGNSTNLQVEKSKTKVKFE</sequence>
<dbReference type="Gene3D" id="3.30.1150.10">
    <property type="match status" value="1"/>
</dbReference>
<evidence type="ECO:0000256" key="7">
    <source>
        <dbReference type="ARBA" id="ARBA00022927"/>
    </source>
</evidence>
<dbReference type="PROSITE" id="PS52015">
    <property type="entry name" value="TONB_CTD"/>
    <property type="match status" value="1"/>
</dbReference>
<keyword evidence="4" id="KW-1003">Cell membrane</keyword>
<dbReference type="NCBIfam" id="TIGR01352">
    <property type="entry name" value="tonB_Cterm"/>
    <property type="match status" value="1"/>
</dbReference>
<keyword evidence="9" id="KW-0472">Membrane</keyword>
<gene>
    <name evidence="12" type="ORF">GCM10022406_29640</name>
</gene>
<dbReference type="Proteomes" id="UP001499909">
    <property type="component" value="Unassembled WGS sequence"/>
</dbReference>
<comment type="caution">
    <text evidence="12">The sequence shown here is derived from an EMBL/GenBank/DDBJ whole genome shotgun (WGS) entry which is preliminary data.</text>
</comment>
<comment type="similarity">
    <text evidence="2">Belongs to the TonB family.</text>
</comment>
<dbReference type="InterPro" id="IPR006260">
    <property type="entry name" value="TonB/TolA_C"/>
</dbReference>
<keyword evidence="3" id="KW-0813">Transport</keyword>
<proteinExistence type="inferred from homology"/>
<keyword evidence="6" id="KW-0812">Transmembrane</keyword>
<feature type="signal peptide" evidence="10">
    <location>
        <begin position="1"/>
        <end position="21"/>
    </location>
</feature>
<evidence type="ECO:0000256" key="4">
    <source>
        <dbReference type="ARBA" id="ARBA00022475"/>
    </source>
</evidence>
<organism evidence="12 13">
    <name type="scientific">Hymenobacter algoricola</name>
    <dbReference type="NCBI Taxonomy" id="486267"/>
    <lineage>
        <taxon>Bacteria</taxon>
        <taxon>Pseudomonadati</taxon>
        <taxon>Bacteroidota</taxon>
        <taxon>Cytophagia</taxon>
        <taxon>Cytophagales</taxon>
        <taxon>Hymenobacteraceae</taxon>
        <taxon>Hymenobacter</taxon>
    </lineage>
</organism>
<evidence type="ECO:0000313" key="13">
    <source>
        <dbReference type="Proteomes" id="UP001499909"/>
    </source>
</evidence>
<accession>A0ABP7NFI2</accession>
<evidence type="ECO:0000256" key="6">
    <source>
        <dbReference type="ARBA" id="ARBA00022692"/>
    </source>
</evidence>
<dbReference type="PANTHER" id="PTHR33446">
    <property type="entry name" value="PROTEIN TONB-RELATED"/>
    <property type="match status" value="1"/>
</dbReference>
<dbReference type="InterPro" id="IPR051045">
    <property type="entry name" value="TonB-dependent_transducer"/>
</dbReference>
<evidence type="ECO:0000256" key="8">
    <source>
        <dbReference type="ARBA" id="ARBA00022989"/>
    </source>
</evidence>
<evidence type="ECO:0000259" key="11">
    <source>
        <dbReference type="PROSITE" id="PS52015"/>
    </source>
</evidence>
<evidence type="ECO:0000313" key="12">
    <source>
        <dbReference type="EMBL" id="GAA3945714.1"/>
    </source>
</evidence>
<keyword evidence="10" id="KW-0732">Signal</keyword>
<evidence type="ECO:0000256" key="2">
    <source>
        <dbReference type="ARBA" id="ARBA00006555"/>
    </source>
</evidence>
<keyword evidence="7" id="KW-0653">Protein transport</keyword>
<keyword evidence="5" id="KW-0997">Cell inner membrane</keyword>
<keyword evidence="8" id="KW-1133">Transmembrane helix</keyword>
<dbReference type="SUPFAM" id="SSF74653">
    <property type="entry name" value="TolA/TonB C-terminal domain"/>
    <property type="match status" value="1"/>
</dbReference>
<reference evidence="13" key="1">
    <citation type="journal article" date="2019" name="Int. J. Syst. Evol. Microbiol.">
        <title>The Global Catalogue of Microorganisms (GCM) 10K type strain sequencing project: providing services to taxonomists for standard genome sequencing and annotation.</title>
        <authorList>
            <consortium name="The Broad Institute Genomics Platform"/>
            <consortium name="The Broad Institute Genome Sequencing Center for Infectious Disease"/>
            <person name="Wu L."/>
            <person name="Ma J."/>
        </authorList>
    </citation>
    <scope>NUCLEOTIDE SEQUENCE [LARGE SCALE GENOMIC DNA]</scope>
    <source>
        <strain evidence="13">JCM 17214</strain>
    </source>
</reference>
<name>A0ABP7NFI2_9BACT</name>
<dbReference type="InterPro" id="IPR037682">
    <property type="entry name" value="TonB_C"/>
</dbReference>
<feature type="chain" id="PRO_5045353465" description="TonB C-terminal domain-containing protein" evidence="10">
    <location>
        <begin position="22"/>
        <end position="162"/>
    </location>
</feature>
<evidence type="ECO:0000256" key="9">
    <source>
        <dbReference type="ARBA" id="ARBA00023136"/>
    </source>
</evidence>
<dbReference type="PANTHER" id="PTHR33446:SF2">
    <property type="entry name" value="PROTEIN TONB"/>
    <property type="match status" value="1"/>
</dbReference>
<evidence type="ECO:0000256" key="10">
    <source>
        <dbReference type="SAM" id="SignalP"/>
    </source>
</evidence>
<keyword evidence="13" id="KW-1185">Reference proteome</keyword>
<dbReference type="Pfam" id="PF03544">
    <property type="entry name" value="TonB_C"/>
    <property type="match status" value="1"/>
</dbReference>